<dbReference type="Proteomes" id="UP000033063">
    <property type="component" value="Chromosome"/>
</dbReference>
<dbReference type="EMBL" id="CP009513">
    <property type="protein sequence ID" value="AKB68224.1"/>
    <property type="molecule type" value="Genomic_DNA"/>
</dbReference>
<sequence length="87" mass="9697">MSPDKDFRVFAPGSRLRFDVYAEALNAATELGKELVTDYMRDCGLSGNQVEISIEKKTISPDGWNHPPMETNLLVMGVGMRGLHSRQ</sequence>
<organism evidence="1 2">
    <name type="scientific">Methanosarcina mazei LYC</name>
    <dbReference type="NCBI Taxonomy" id="1434114"/>
    <lineage>
        <taxon>Archaea</taxon>
        <taxon>Methanobacteriati</taxon>
        <taxon>Methanobacteriota</taxon>
        <taxon>Stenosarchaea group</taxon>
        <taxon>Methanomicrobia</taxon>
        <taxon>Methanosarcinales</taxon>
        <taxon>Methanosarcinaceae</taxon>
        <taxon>Methanosarcina</taxon>
    </lineage>
</organism>
<name>A0A0E3RRP5_METMZ</name>
<proteinExistence type="predicted"/>
<protein>
    <submittedName>
        <fullName evidence="1">Hydantoinase</fullName>
    </submittedName>
</protein>
<dbReference type="HOGENOM" id="CLU_2476039_0_0_2"/>
<reference evidence="1 2" key="1">
    <citation type="submission" date="2014-07" db="EMBL/GenBank/DDBJ databases">
        <title>Methanogenic archaea and the global carbon cycle.</title>
        <authorList>
            <person name="Henriksen J.R."/>
            <person name="Luke J."/>
            <person name="Reinhart S."/>
            <person name="Benedict M.N."/>
            <person name="Youngblut N.D."/>
            <person name="Metcalf M.E."/>
            <person name="Whitaker R.J."/>
            <person name="Metcalf W.W."/>
        </authorList>
    </citation>
    <scope>NUCLEOTIDE SEQUENCE [LARGE SCALE GENOMIC DNA]</scope>
    <source>
        <strain evidence="1 2">LYC</strain>
    </source>
</reference>
<evidence type="ECO:0000313" key="2">
    <source>
        <dbReference type="Proteomes" id="UP000033063"/>
    </source>
</evidence>
<gene>
    <name evidence="1" type="ORF">MSMAL_1681</name>
</gene>
<dbReference type="PATRIC" id="fig|1434114.4.peg.2122"/>
<evidence type="ECO:0000313" key="1">
    <source>
        <dbReference type="EMBL" id="AKB68224.1"/>
    </source>
</evidence>
<accession>A0A0E3RRP5</accession>
<dbReference type="AlphaFoldDB" id="A0A0E3RRP5"/>